<dbReference type="Proteomes" id="UP000790787">
    <property type="component" value="Chromosome 1"/>
</dbReference>
<reference evidence="2" key="2">
    <citation type="submission" date="2025-08" db="UniProtKB">
        <authorList>
            <consortium name="RefSeq"/>
        </authorList>
    </citation>
    <scope>IDENTIFICATION</scope>
    <source>
        <tissue evidence="2">Leaf</tissue>
    </source>
</reference>
<organism evidence="1 2">
    <name type="scientific">Nicotiana tabacum</name>
    <name type="common">Common tobacco</name>
    <dbReference type="NCBI Taxonomy" id="4097"/>
    <lineage>
        <taxon>Eukaryota</taxon>
        <taxon>Viridiplantae</taxon>
        <taxon>Streptophyta</taxon>
        <taxon>Embryophyta</taxon>
        <taxon>Tracheophyta</taxon>
        <taxon>Spermatophyta</taxon>
        <taxon>Magnoliopsida</taxon>
        <taxon>eudicotyledons</taxon>
        <taxon>Gunneridae</taxon>
        <taxon>Pentapetalae</taxon>
        <taxon>asterids</taxon>
        <taxon>lamiids</taxon>
        <taxon>Solanales</taxon>
        <taxon>Solanaceae</taxon>
        <taxon>Nicotianoideae</taxon>
        <taxon>Nicotianeae</taxon>
        <taxon>Nicotiana</taxon>
    </lineage>
</organism>
<reference evidence="1" key="1">
    <citation type="journal article" date="2014" name="Nat. Commun.">
        <title>The tobacco genome sequence and its comparison with those of tomato and potato.</title>
        <authorList>
            <person name="Sierro N."/>
            <person name="Battey J.N."/>
            <person name="Ouadi S."/>
            <person name="Bakaher N."/>
            <person name="Bovet L."/>
            <person name="Willig A."/>
            <person name="Goepfert S."/>
            <person name="Peitsch M.C."/>
            <person name="Ivanov N.V."/>
        </authorList>
    </citation>
    <scope>NUCLEOTIDE SEQUENCE [LARGE SCALE GENOMIC DNA]</scope>
</reference>
<keyword evidence="1" id="KW-1185">Reference proteome</keyword>
<dbReference type="RefSeq" id="XP_075079628.1">
    <property type="nucleotide sequence ID" value="XM_075223527.1"/>
</dbReference>
<name>A0AC58S3T3_TOBAC</name>
<evidence type="ECO:0000313" key="1">
    <source>
        <dbReference type="Proteomes" id="UP000790787"/>
    </source>
</evidence>
<gene>
    <name evidence="2" type="primary">LOC142164814</name>
</gene>
<sequence>MAINLVIGGLTLSMVSAYASHAGLGEEVKRQFLEDLDEVVCGIPHSDKIFIGGNFNGHIGETARDYDDMHGGFDFGVRNEGGTSLLDFARAFDLVLANSKRDRGICTNCKVISSEWLSTQHELLVMDLEIKREKEKRAVFGQPKIKWGALTEHKVGELGEKLLDMGVWRSCGDASSIWTSIANYISEAARAVLGSQRVSPGATKATTGRMERSKAKKEAKLAVTTAKTAAFELLYAELGGRGGDKRPFKLAKVQERAARDLDQVRCIKDEDDKILVEEACIRRMWQSYFHKLLNEDGDRNIVLVELENSEN</sequence>
<evidence type="ECO:0000313" key="2">
    <source>
        <dbReference type="RefSeq" id="XP_075079628.1"/>
    </source>
</evidence>
<accession>A0AC58S3T3</accession>
<protein>
    <submittedName>
        <fullName evidence="2">Uncharacterized protein LOC142164814</fullName>
    </submittedName>
</protein>
<proteinExistence type="predicted"/>